<dbReference type="EMBL" id="JAAEDI010000049">
    <property type="protein sequence ID" value="MBR0653383.1"/>
    <property type="molecule type" value="Genomic_DNA"/>
</dbReference>
<evidence type="ECO:0000313" key="4">
    <source>
        <dbReference type="Proteomes" id="UP000698752"/>
    </source>
</evidence>
<comment type="caution">
    <text evidence="3">The sequence shown here is derived from an EMBL/GenBank/DDBJ whole genome shotgun (WGS) entry which is preliminary data.</text>
</comment>
<dbReference type="CDD" id="cd00093">
    <property type="entry name" value="HTH_XRE"/>
    <property type="match status" value="1"/>
</dbReference>
<evidence type="ECO:0000256" key="1">
    <source>
        <dbReference type="SAM" id="MobiDB-lite"/>
    </source>
</evidence>
<sequence>MLRRSVTLRDVPRPVKPAPRVFEPASEAKRQAGLRLKAARLALGLSAEKLAEAIGVTRGALTAYENGQNMADPIAMARLMRRFGISMEWIYAGEIRHVRDYEFQELVLGHAAAVGAVVGAPFAEFPMQVDVGVRPPAKAPTKRRAPGATIHESQDPFGEVTGNRR</sequence>
<dbReference type="PROSITE" id="PS50943">
    <property type="entry name" value="HTH_CROC1"/>
    <property type="match status" value="1"/>
</dbReference>
<dbReference type="SUPFAM" id="SSF47413">
    <property type="entry name" value="lambda repressor-like DNA-binding domains"/>
    <property type="match status" value="1"/>
</dbReference>
<feature type="domain" description="HTH cro/C1-type" evidence="2">
    <location>
        <begin position="36"/>
        <end position="90"/>
    </location>
</feature>
<evidence type="ECO:0000313" key="3">
    <source>
        <dbReference type="EMBL" id="MBR0653383.1"/>
    </source>
</evidence>
<reference evidence="4" key="1">
    <citation type="journal article" date="2021" name="Syst. Appl. Microbiol.">
        <title>Roseomonas hellenica sp. nov., isolated from roots of wild-growing Alkanna tinctoria.</title>
        <authorList>
            <person name="Rat A."/>
            <person name="Naranjo H.D."/>
            <person name="Lebbe L."/>
            <person name="Cnockaert M."/>
            <person name="Krigas N."/>
            <person name="Grigoriadou K."/>
            <person name="Maloupa E."/>
            <person name="Willems A."/>
        </authorList>
    </citation>
    <scope>NUCLEOTIDE SEQUENCE [LARGE SCALE GENOMIC DNA]</scope>
    <source>
        <strain evidence="4">LMG 31159</strain>
    </source>
</reference>
<dbReference type="RefSeq" id="WP_211872089.1">
    <property type="nucleotide sequence ID" value="NZ_JAAEDI010000049.1"/>
</dbReference>
<dbReference type="InterPro" id="IPR001387">
    <property type="entry name" value="Cro/C1-type_HTH"/>
</dbReference>
<protein>
    <submittedName>
        <fullName evidence="3">Helix-turn-helix transcriptional regulator</fullName>
    </submittedName>
</protein>
<proteinExistence type="predicted"/>
<dbReference type="Gene3D" id="1.10.260.40">
    <property type="entry name" value="lambda repressor-like DNA-binding domains"/>
    <property type="match status" value="1"/>
</dbReference>
<dbReference type="Pfam" id="PF01381">
    <property type="entry name" value="HTH_3"/>
    <property type="match status" value="1"/>
</dbReference>
<organism evidence="3 4">
    <name type="scientific">Neoroseomonas terrae</name>
    <dbReference type="NCBI Taxonomy" id="424799"/>
    <lineage>
        <taxon>Bacteria</taxon>
        <taxon>Pseudomonadati</taxon>
        <taxon>Pseudomonadota</taxon>
        <taxon>Alphaproteobacteria</taxon>
        <taxon>Acetobacterales</taxon>
        <taxon>Acetobacteraceae</taxon>
        <taxon>Neoroseomonas</taxon>
    </lineage>
</organism>
<dbReference type="SMART" id="SM00530">
    <property type="entry name" value="HTH_XRE"/>
    <property type="match status" value="1"/>
</dbReference>
<dbReference type="InterPro" id="IPR010982">
    <property type="entry name" value="Lambda_DNA-bd_dom_sf"/>
</dbReference>
<evidence type="ECO:0000259" key="2">
    <source>
        <dbReference type="PROSITE" id="PS50943"/>
    </source>
</evidence>
<dbReference type="Proteomes" id="UP000698752">
    <property type="component" value="Unassembled WGS sequence"/>
</dbReference>
<keyword evidence="4" id="KW-1185">Reference proteome</keyword>
<accession>A0ABS5EQT3</accession>
<name>A0ABS5EQT3_9PROT</name>
<gene>
    <name evidence="3" type="ORF">GXW78_27280</name>
</gene>
<feature type="region of interest" description="Disordered" evidence="1">
    <location>
        <begin position="136"/>
        <end position="165"/>
    </location>
</feature>